<comment type="caution">
    <text evidence="4">The sequence shown here is derived from an EMBL/GenBank/DDBJ whole genome shotgun (WGS) entry which is preliminary data.</text>
</comment>
<dbReference type="AlphaFoldDB" id="A0A1C0YP53"/>
<organism evidence="4 5">
    <name type="scientific">Caryophanon latum</name>
    <dbReference type="NCBI Taxonomy" id="33977"/>
    <lineage>
        <taxon>Bacteria</taxon>
        <taxon>Bacillati</taxon>
        <taxon>Bacillota</taxon>
        <taxon>Bacilli</taxon>
        <taxon>Bacillales</taxon>
        <taxon>Caryophanaceae</taxon>
        <taxon>Caryophanon</taxon>
    </lineage>
</organism>
<dbReference type="PROSITE" id="PS50853">
    <property type="entry name" value="FN3"/>
    <property type="match status" value="1"/>
</dbReference>
<dbReference type="PROSITE" id="PS51272">
    <property type="entry name" value="SLH"/>
    <property type="match status" value="3"/>
</dbReference>
<proteinExistence type="predicted"/>
<dbReference type="InterPro" id="IPR013783">
    <property type="entry name" value="Ig-like_fold"/>
</dbReference>
<dbReference type="PANTHER" id="PTHR30383">
    <property type="entry name" value="THIOESTERASE 1/PROTEASE 1/LYSOPHOSPHOLIPASE L1"/>
    <property type="match status" value="1"/>
</dbReference>
<evidence type="ECO:0008006" key="6">
    <source>
        <dbReference type="Google" id="ProtNLM"/>
    </source>
</evidence>
<dbReference type="InterPro" id="IPR001119">
    <property type="entry name" value="SLH_dom"/>
</dbReference>
<dbReference type="OrthoDB" id="1815486at2"/>
<evidence type="ECO:0000313" key="4">
    <source>
        <dbReference type="EMBL" id="OCS88941.1"/>
    </source>
</evidence>
<dbReference type="CDD" id="cd00063">
    <property type="entry name" value="FN3"/>
    <property type="match status" value="1"/>
</dbReference>
<dbReference type="Proteomes" id="UP000093482">
    <property type="component" value="Unassembled WGS sequence"/>
</dbReference>
<dbReference type="EMBL" id="MATO01000049">
    <property type="protein sequence ID" value="OCS88941.1"/>
    <property type="molecule type" value="Genomic_DNA"/>
</dbReference>
<feature type="domain" description="SLH" evidence="3">
    <location>
        <begin position="427"/>
        <end position="485"/>
    </location>
</feature>
<evidence type="ECO:0000259" key="2">
    <source>
        <dbReference type="PROSITE" id="PS50853"/>
    </source>
</evidence>
<sequence>MEKGDGTMRKWLVSLAAVLSLTIASNSAVAETERETETATWYEKFNYVAIGDSLAFGINEQNNIGNGYTHFVAHYLADNNVLNSYSNGYAVPGYTTADVYNAIENNTARLINEGINIAELPAGTLDAIEAADVITITAGANDLLKHVQRNNNELTIDFAALLAEQQKVKTNYENMLTEIREVNARAFIYVVGYYNAFAHLPPATAAQAGQLLGALNNTIASVVEQHDATFVETADAIAQNVAAYLPNPLNIHPSEAGYEAMAGEVIAELENDVYYTPYRMFATATSPTTVDVRWSAADYEDTLQSYNVYVDEELVAQVGRDETEITIEELDPATMYEFHVTLTDTFGNEIRPLSTWEVTPSEEGNYPFTDIATHADRTYIDRAANMGFVSGYEDGTYRPSLQVTRAQIVKLLTNALGLEHTEEAPFTDIGSYADETKHQIAAAYEVGIIQGTDGKFRPNEPVTRAQLALMIARAYTYIRGEEIDVTVSSFTDISSYNEEAQKAMQFLYNQEIATGWEGKFMPGNPTMRSHAAKMIVNFTDSFMR</sequence>
<dbReference type="Gene3D" id="3.40.50.1110">
    <property type="entry name" value="SGNH hydrolase"/>
    <property type="match status" value="1"/>
</dbReference>
<dbReference type="SUPFAM" id="SSF49265">
    <property type="entry name" value="Fibronectin type III"/>
    <property type="match status" value="1"/>
</dbReference>
<feature type="domain" description="SLH" evidence="3">
    <location>
        <begin position="363"/>
        <end position="426"/>
    </location>
</feature>
<dbReference type="InterPro" id="IPR051532">
    <property type="entry name" value="Ester_Hydrolysis_Enzymes"/>
</dbReference>
<feature type="signal peptide" evidence="1">
    <location>
        <begin position="1"/>
        <end position="30"/>
    </location>
</feature>
<feature type="chain" id="PRO_5008649217" description="N-acetylmuramoyl-L-alanine amidase" evidence="1">
    <location>
        <begin position="31"/>
        <end position="544"/>
    </location>
</feature>
<feature type="domain" description="SLH" evidence="3">
    <location>
        <begin position="487"/>
        <end position="544"/>
    </location>
</feature>
<gene>
    <name evidence="4" type="ORF">A6K76_13395</name>
</gene>
<dbReference type="Pfam" id="PF00395">
    <property type="entry name" value="SLH"/>
    <property type="match status" value="2"/>
</dbReference>
<evidence type="ECO:0000313" key="5">
    <source>
        <dbReference type="Proteomes" id="UP000093482"/>
    </source>
</evidence>
<dbReference type="Pfam" id="PF13472">
    <property type="entry name" value="Lipase_GDSL_2"/>
    <property type="match status" value="1"/>
</dbReference>
<dbReference type="InterPro" id="IPR003961">
    <property type="entry name" value="FN3_dom"/>
</dbReference>
<dbReference type="InterPro" id="IPR013830">
    <property type="entry name" value="SGNH_hydro"/>
</dbReference>
<dbReference type="GO" id="GO:0004622">
    <property type="term" value="F:phosphatidylcholine lysophospholipase activity"/>
    <property type="evidence" value="ECO:0007669"/>
    <property type="project" value="TreeGrafter"/>
</dbReference>
<dbReference type="Pfam" id="PF00041">
    <property type="entry name" value="fn3"/>
    <property type="match status" value="1"/>
</dbReference>
<dbReference type="SUPFAM" id="SSF52266">
    <property type="entry name" value="SGNH hydrolase"/>
    <property type="match status" value="1"/>
</dbReference>
<dbReference type="Gene3D" id="2.60.40.10">
    <property type="entry name" value="Immunoglobulins"/>
    <property type="match status" value="1"/>
</dbReference>
<protein>
    <recommendedName>
        <fullName evidence="6">N-acetylmuramoyl-L-alanine amidase</fullName>
    </recommendedName>
</protein>
<name>A0A1C0YP53_9BACL</name>
<accession>A0A1C0YP53</accession>
<keyword evidence="1" id="KW-0732">Signal</keyword>
<reference evidence="4 5" key="1">
    <citation type="submission" date="2016-07" db="EMBL/GenBank/DDBJ databases">
        <title>Caryophanon latum genome sequencing.</title>
        <authorList>
            <person name="Verma A."/>
            <person name="Pal Y."/>
            <person name="Krishnamurthi S."/>
        </authorList>
    </citation>
    <scope>NUCLEOTIDE SEQUENCE [LARGE SCALE GENOMIC DNA]</scope>
    <source>
        <strain evidence="4 5">DSM 14151</strain>
    </source>
</reference>
<evidence type="ECO:0000259" key="3">
    <source>
        <dbReference type="PROSITE" id="PS51272"/>
    </source>
</evidence>
<dbReference type="InterPro" id="IPR036116">
    <property type="entry name" value="FN3_sf"/>
</dbReference>
<dbReference type="PANTHER" id="PTHR30383:SF27">
    <property type="entry name" value="SPORE GERMINATION LIPASE LIPC"/>
    <property type="match status" value="1"/>
</dbReference>
<evidence type="ECO:0000256" key="1">
    <source>
        <dbReference type="SAM" id="SignalP"/>
    </source>
</evidence>
<keyword evidence="5" id="KW-1185">Reference proteome</keyword>
<feature type="domain" description="Fibronectin type-III" evidence="2">
    <location>
        <begin position="276"/>
        <end position="364"/>
    </location>
</feature>
<dbReference type="InterPro" id="IPR036514">
    <property type="entry name" value="SGNH_hydro_sf"/>
</dbReference>